<sequence length="34" mass="3612">MDKLQAAYLGCVAVHLVICAVTTVTRLNGRLKGP</sequence>
<keyword evidence="1" id="KW-1133">Transmembrane helix</keyword>
<organism evidence="2 3">
    <name type="scientific">Pseudomonas fluorescens</name>
    <dbReference type="NCBI Taxonomy" id="294"/>
    <lineage>
        <taxon>Bacteria</taxon>
        <taxon>Pseudomonadati</taxon>
        <taxon>Pseudomonadota</taxon>
        <taxon>Gammaproteobacteria</taxon>
        <taxon>Pseudomonadales</taxon>
        <taxon>Pseudomonadaceae</taxon>
        <taxon>Pseudomonas</taxon>
    </lineage>
</organism>
<proteinExistence type="predicted"/>
<evidence type="ECO:0000313" key="3">
    <source>
        <dbReference type="Proteomes" id="UP000381378"/>
    </source>
</evidence>
<dbReference type="AlphaFoldDB" id="A0A5E7UZU3"/>
<keyword evidence="1" id="KW-0472">Membrane</keyword>
<name>A0A5E7UZU3_PSEFL</name>
<gene>
    <name evidence="2" type="ORF">PS928_04335</name>
</gene>
<reference evidence="2 3" key="1">
    <citation type="submission" date="2019-09" db="EMBL/GenBank/DDBJ databases">
        <authorList>
            <person name="Chandra G."/>
            <person name="Truman W A."/>
        </authorList>
    </citation>
    <scope>NUCLEOTIDE SEQUENCE [LARGE SCALE GENOMIC DNA]</scope>
    <source>
        <strain evidence="2">PS928</strain>
    </source>
</reference>
<keyword evidence="1" id="KW-0812">Transmembrane</keyword>
<dbReference type="EMBL" id="CABVJF010000018">
    <property type="protein sequence ID" value="VVQ16075.1"/>
    <property type="molecule type" value="Genomic_DNA"/>
</dbReference>
<feature type="transmembrane region" description="Helical" evidence="1">
    <location>
        <begin position="6"/>
        <end position="27"/>
    </location>
</feature>
<dbReference type="Proteomes" id="UP000381378">
    <property type="component" value="Unassembled WGS sequence"/>
</dbReference>
<evidence type="ECO:0000313" key="2">
    <source>
        <dbReference type="EMBL" id="VVQ16075.1"/>
    </source>
</evidence>
<protein>
    <submittedName>
        <fullName evidence="2">Uncharacterized protein</fullName>
    </submittedName>
</protein>
<accession>A0A5E7UZU3</accession>
<evidence type="ECO:0000256" key="1">
    <source>
        <dbReference type="SAM" id="Phobius"/>
    </source>
</evidence>